<keyword evidence="1" id="KW-0863">Zinc-finger</keyword>
<dbReference type="PROSITE" id="PS50157">
    <property type="entry name" value="ZINC_FINGER_C2H2_2"/>
    <property type="match status" value="1"/>
</dbReference>
<keyword evidence="1" id="KW-0862">Zinc</keyword>
<dbReference type="EMBL" id="MK994958">
    <property type="protein sequence ID" value="QHA24588.1"/>
    <property type="molecule type" value="mRNA"/>
</dbReference>
<feature type="compositionally biased region" description="Polar residues" evidence="2">
    <location>
        <begin position="1"/>
        <end position="10"/>
    </location>
</feature>
<keyword evidence="1" id="KW-0479">Metal-binding</keyword>
<reference evidence="4" key="1">
    <citation type="submission" date="2019-05" db="EMBL/GenBank/DDBJ databases">
        <title>Expression and analysis of primary metabolism gene in Lenzites gibbosa treated with wood chip.</title>
        <authorList>
            <person name="Chi Y."/>
            <person name="Zhang J."/>
            <person name="Li S."/>
        </authorList>
    </citation>
    <scope>NUCLEOTIDE SEQUENCE</scope>
</reference>
<evidence type="ECO:0000259" key="3">
    <source>
        <dbReference type="PROSITE" id="PS50157"/>
    </source>
</evidence>
<dbReference type="PROSITE" id="PS00028">
    <property type="entry name" value="ZINC_FINGER_C2H2_1"/>
    <property type="match status" value="1"/>
</dbReference>
<feature type="compositionally biased region" description="Polar residues" evidence="2">
    <location>
        <begin position="700"/>
        <end position="718"/>
    </location>
</feature>
<dbReference type="AlphaFoldDB" id="A0A6B9KD00"/>
<feature type="domain" description="C2H2-type" evidence="3">
    <location>
        <begin position="535"/>
        <end position="562"/>
    </location>
</feature>
<feature type="region of interest" description="Disordered" evidence="2">
    <location>
        <begin position="660"/>
        <end position="722"/>
    </location>
</feature>
<feature type="region of interest" description="Disordered" evidence="2">
    <location>
        <begin position="113"/>
        <end position="135"/>
    </location>
</feature>
<feature type="compositionally biased region" description="Polar residues" evidence="2">
    <location>
        <begin position="660"/>
        <end position="673"/>
    </location>
</feature>
<protein>
    <submittedName>
        <fullName evidence="4">Zinc finger protein 215</fullName>
    </submittedName>
</protein>
<feature type="compositionally biased region" description="Low complexity" evidence="2">
    <location>
        <begin position="115"/>
        <end position="126"/>
    </location>
</feature>
<feature type="compositionally biased region" description="Polar residues" evidence="2">
    <location>
        <begin position="682"/>
        <end position="692"/>
    </location>
</feature>
<evidence type="ECO:0000256" key="1">
    <source>
        <dbReference type="PROSITE-ProRule" id="PRU00042"/>
    </source>
</evidence>
<sequence length="898" mass="97197">MPTEIATQAGTADAVHMRPSAQASYPRTRSQTRASPRLKRKYPDAPKSPPTRPAKIARATPIASATPSEDFSPEAVVEPSASASTSRTMWPPDVPRSMLFTFRVGPAIHMYDSATGTPTSGTTRPSDAPQFPAAGPEPMFDHSWRMSFIESVHTPKQVPSPNSADANARKHPPSGVSYFCAQNTPSALRPSTPSKPMSTAGALPQYCLPRRGDRDDENVSPAGHNLKLGCIQVPKQTVVKLPAGAEFLVPLSSSGSLAHDHRRDTDSLVSPQPHLSVACLGPEQSSSRIQPGLYHSRQPHTLDAFVPNPSLTWVPPGHLPFFNSHHEFALGHAPHLSSSNPPLGGTQNATTSPHYVSAPASLAFPVHPFHHAPHIPAFSLPPHPGTSPSYGRPPYPPLGHLPSAYVSAPPHAQTNAGSARFSDRLGGQDSIFAQSHPAHPLPSHPIPFDPYLPMEVPPPFPKFPPWKHASGHGAPWSMFYESIKSARDIARGRGKDRPCISEGARESRQVQATALDICEPEGPSNMQARDLTYTHKCPFCPRVFSLPNSLTIHLKWHWGASGLQWKRGISHKGKTIERALRDAERRREDAAKRQEEENFPGVPTSISVAHSLPYVSPNFRASKNFSIKEIGDPCIMPIIAQSTFNAFNLPFYSSQSSVASDSPYVSPTETQGSHAFPPPISSVPSMMHSSLPHTPELLTDTGSANSASTGRGSPTWSENLFGCDEDDVDAEGEIDEGDDLFAGRLDIPIPVVKSDAAGPDDAAGVYSSSAMHGSLYCGRQSTILCANRNTASWTVPFPLVGRHRSMSVRIRPRFVYAPRLAPLGLPPAFFDEDEEEDCIEPSMSVHVEDHLDDPFRVRSLDGSEDDAFDPLDLAPLDGLPPLQTLPELDAAFQNLSVF</sequence>
<feature type="compositionally biased region" description="Polar residues" evidence="2">
    <location>
        <begin position="336"/>
        <end position="354"/>
    </location>
</feature>
<feature type="compositionally biased region" description="Polar residues" evidence="2">
    <location>
        <begin position="21"/>
        <end position="34"/>
    </location>
</feature>
<accession>A0A6B9KD00</accession>
<feature type="region of interest" description="Disordered" evidence="2">
    <location>
        <begin position="1"/>
        <end position="89"/>
    </location>
</feature>
<evidence type="ECO:0000256" key="2">
    <source>
        <dbReference type="SAM" id="MobiDB-lite"/>
    </source>
</evidence>
<evidence type="ECO:0000313" key="4">
    <source>
        <dbReference type="EMBL" id="QHA24588.1"/>
    </source>
</evidence>
<proteinExistence type="evidence at transcript level"/>
<dbReference type="OrthoDB" id="2757290at2759"/>
<name>A0A6B9KD00_9APHY</name>
<dbReference type="InterPro" id="IPR013087">
    <property type="entry name" value="Znf_C2H2_type"/>
</dbReference>
<dbReference type="GO" id="GO:0008270">
    <property type="term" value="F:zinc ion binding"/>
    <property type="evidence" value="ECO:0007669"/>
    <property type="project" value="UniProtKB-KW"/>
</dbReference>
<feature type="region of interest" description="Disordered" evidence="2">
    <location>
        <begin position="333"/>
        <end position="354"/>
    </location>
</feature>
<feature type="region of interest" description="Disordered" evidence="2">
    <location>
        <begin position="401"/>
        <end position="424"/>
    </location>
</feature>
<organism evidence="4">
    <name type="scientific">Trametes gibbosa</name>
    <dbReference type="NCBI Taxonomy" id="160864"/>
    <lineage>
        <taxon>Eukaryota</taxon>
        <taxon>Fungi</taxon>
        <taxon>Dikarya</taxon>
        <taxon>Basidiomycota</taxon>
        <taxon>Agaricomycotina</taxon>
        <taxon>Agaricomycetes</taxon>
        <taxon>Polyporales</taxon>
        <taxon>Polyporaceae</taxon>
        <taxon>Trametes</taxon>
    </lineage>
</organism>
<gene>
    <name evidence="4" type="primary">ZnF215</name>
</gene>